<gene>
    <name evidence="1" type="ORF">L9F63_003584</name>
</gene>
<accession>A0AAD7ZKJ2</accession>
<evidence type="ECO:0000313" key="2">
    <source>
        <dbReference type="Proteomes" id="UP001233999"/>
    </source>
</evidence>
<evidence type="ECO:0000313" key="1">
    <source>
        <dbReference type="EMBL" id="KAJ9582082.1"/>
    </source>
</evidence>
<reference evidence="1" key="2">
    <citation type="submission" date="2023-05" db="EMBL/GenBank/DDBJ databases">
        <authorList>
            <person name="Fouks B."/>
        </authorList>
    </citation>
    <scope>NUCLEOTIDE SEQUENCE</scope>
    <source>
        <strain evidence="1">Stay&amp;Tobe</strain>
        <tissue evidence="1">Testes</tissue>
    </source>
</reference>
<dbReference type="Proteomes" id="UP001233999">
    <property type="component" value="Unassembled WGS sequence"/>
</dbReference>
<reference evidence="1" key="1">
    <citation type="journal article" date="2023" name="IScience">
        <title>Live-bearing cockroach genome reveals convergent evolutionary mechanisms linked to viviparity in insects and beyond.</title>
        <authorList>
            <person name="Fouks B."/>
            <person name="Harrison M.C."/>
            <person name="Mikhailova A.A."/>
            <person name="Marchal E."/>
            <person name="English S."/>
            <person name="Carruthers M."/>
            <person name="Jennings E.C."/>
            <person name="Chiamaka E.L."/>
            <person name="Frigard R.A."/>
            <person name="Pippel M."/>
            <person name="Attardo G.M."/>
            <person name="Benoit J.B."/>
            <person name="Bornberg-Bauer E."/>
            <person name="Tobe S.S."/>
        </authorList>
    </citation>
    <scope>NUCLEOTIDE SEQUENCE</scope>
    <source>
        <strain evidence="1">Stay&amp;Tobe</strain>
    </source>
</reference>
<dbReference type="AlphaFoldDB" id="A0AAD7ZKJ2"/>
<protein>
    <submittedName>
        <fullName evidence="1">Uncharacterized protein</fullName>
    </submittedName>
</protein>
<sequence>QLFVCESKTKDSQKSNFSLYLVNCSQLFVCETKTKEVRSLTSNYISQLQLFSTSTVLNFNCSYVKLRQKNQLFSTFLNCS</sequence>
<name>A0AAD7ZKJ2_DIPPU</name>
<proteinExistence type="predicted"/>
<feature type="non-terminal residue" evidence="1">
    <location>
        <position position="80"/>
    </location>
</feature>
<comment type="caution">
    <text evidence="1">The sequence shown here is derived from an EMBL/GenBank/DDBJ whole genome shotgun (WGS) entry which is preliminary data.</text>
</comment>
<feature type="non-terminal residue" evidence="1">
    <location>
        <position position="1"/>
    </location>
</feature>
<keyword evidence="2" id="KW-1185">Reference proteome</keyword>
<organism evidence="1 2">
    <name type="scientific">Diploptera punctata</name>
    <name type="common">Pacific beetle cockroach</name>
    <dbReference type="NCBI Taxonomy" id="6984"/>
    <lineage>
        <taxon>Eukaryota</taxon>
        <taxon>Metazoa</taxon>
        <taxon>Ecdysozoa</taxon>
        <taxon>Arthropoda</taxon>
        <taxon>Hexapoda</taxon>
        <taxon>Insecta</taxon>
        <taxon>Pterygota</taxon>
        <taxon>Neoptera</taxon>
        <taxon>Polyneoptera</taxon>
        <taxon>Dictyoptera</taxon>
        <taxon>Blattodea</taxon>
        <taxon>Blaberoidea</taxon>
        <taxon>Blaberidae</taxon>
        <taxon>Diplopterinae</taxon>
        <taxon>Diploptera</taxon>
    </lineage>
</organism>
<dbReference type="EMBL" id="JASPKZ010007830">
    <property type="protein sequence ID" value="KAJ9582082.1"/>
    <property type="molecule type" value="Genomic_DNA"/>
</dbReference>